<gene>
    <name evidence="6" type="ORF">L3049_01630</name>
</gene>
<dbReference type="GO" id="GO:0008483">
    <property type="term" value="F:transaminase activity"/>
    <property type="evidence" value="ECO:0007669"/>
    <property type="project" value="UniProtKB-KW"/>
</dbReference>
<dbReference type="PIRSF" id="PIRSF000521">
    <property type="entry name" value="Transaminase_4ab_Lys_Orn"/>
    <property type="match status" value="1"/>
</dbReference>
<keyword evidence="4 5" id="KW-0663">Pyridoxal phosphate</keyword>
<dbReference type="RefSeq" id="WP_275108029.1">
    <property type="nucleotide sequence ID" value="NZ_JAKJSC010000001.1"/>
</dbReference>
<comment type="caution">
    <text evidence="6">The sequence shown here is derived from an EMBL/GenBank/DDBJ whole genome shotgun (WGS) entry which is preliminary data.</text>
</comment>
<comment type="similarity">
    <text evidence="5">Belongs to the class-III pyridoxal-phosphate-dependent aminotransferase family.</text>
</comment>
<name>A0ABT5VMM3_9BACT</name>
<dbReference type="InterPro" id="IPR049704">
    <property type="entry name" value="Aminotrans_3_PPA_site"/>
</dbReference>
<evidence type="ECO:0000256" key="3">
    <source>
        <dbReference type="ARBA" id="ARBA00022679"/>
    </source>
</evidence>
<evidence type="ECO:0000256" key="4">
    <source>
        <dbReference type="ARBA" id="ARBA00022898"/>
    </source>
</evidence>
<dbReference type="InterPro" id="IPR015422">
    <property type="entry name" value="PyrdxlP-dep_Trfase_small"/>
</dbReference>
<sequence length="377" mass="40885">MKLFDVYNCYNINLVNGKGSKISDDKGNKYLDFYGGHGVISIGHSHPHYIFRIEHQLHCLGFYSNAVKNDMQEKLACKLGKISGYDDYNLFLCNSGAEANENALKVASFHTGKSKVIALKGSFHGRSSGALAITDNSKLSSEFNAKHEVVFVDMNDTTALEKELSNQDVAAVIIEGIQGVNGVVEPSVEFLKSAKSLCEKNNALLILDEIQSGYGRTGKFFAHQHADIKADIITTAKGMGNGFPLAGVLIHPKLEGKAGLLGTTFGGNHLACAAGIAVLETIEEEQLIANAEKIGAYLISKLEDNKAINTIRGKGLMIGIDLENMTVIRKQLLEDHGIFTGSSGNKTLRLLPPLSITKKEADQFIEAFQKITQIVEV</sequence>
<dbReference type="SUPFAM" id="SSF53383">
    <property type="entry name" value="PLP-dependent transferases"/>
    <property type="match status" value="1"/>
</dbReference>
<dbReference type="Gene3D" id="3.90.1150.10">
    <property type="entry name" value="Aspartate Aminotransferase, domain 1"/>
    <property type="match status" value="1"/>
</dbReference>
<evidence type="ECO:0000313" key="6">
    <source>
        <dbReference type="EMBL" id="MDE5416690.1"/>
    </source>
</evidence>
<dbReference type="InterPro" id="IPR015424">
    <property type="entry name" value="PyrdxlP-dep_Trfase"/>
</dbReference>
<dbReference type="EMBL" id="JAKJSC010000001">
    <property type="protein sequence ID" value="MDE5416690.1"/>
    <property type="molecule type" value="Genomic_DNA"/>
</dbReference>
<dbReference type="InterPro" id="IPR015421">
    <property type="entry name" value="PyrdxlP-dep_Trfase_major"/>
</dbReference>
<dbReference type="PANTHER" id="PTHR11986">
    <property type="entry name" value="AMINOTRANSFERASE CLASS III"/>
    <property type="match status" value="1"/>
</dbReference>
<evidence type="ECO:0000256" key="1">
    <source>
        <dbReference type="ARBA" id="ARBA00001933"/>
    </source>
</evidence>
<keyword evidence="2 6" id="KW-0032">Aminotransferase</keyword>
<dbReference type="CDD" id="cd00610">
    <property type="entry name" value="OAT_like"/>
    <property type="match status" value="1"/>
</dbReference>
<dbReference type="Proteomes" id="UP001528920">
    <property type="component" value="Unassembled WGS sequence"/>
</dbReference>
<accession>A0ABT5VMM3</accession>
<dbReference type="PANTHER" id="PTHR11986:SF79">
    <property type="entry name" value="ACETYLORNITHINE AMINOTRANSFERASE, MITOCHONDRIAL"/>
    <property type="match status" value="1"/>
</dbReference>
<dbReference type="Gene3D" id="3.40.640.10">
    <property type="entry name" value="Type I PLP-dependent aspartate aminotransferase-like (Major domain)"/>
    <property type="match status" value="1"/>
</dbReference>
<protein>
    <submittedName>
        <fullName evidence="6">Aminotransferase class III-fold pyridoxal phosphate-dependent enzyme</fullName>
    </submittedName>
</protein>
<dbReference type="InterPro" id="IPR050103">
    <property type="entry name" value="Class-III_PLP-dep_AT"/>
</dbReference>
<evidence type="ECO:0000313" key="7">
    <source>
        <dbReference type="Proteomes" id="UP001528920"/>
    </source>
</evidence>
<evidence type="ECO:0000256" key="5">
    <source>
        <dbReference type="RuleBase" id="RU003560"/>
    </source>
</evidence>
<reference evidence="6 7" key="1">
    <citation type="submission" date="2022-01" db="EMBL/GenBank/DDBJ databases">
        <title>Labilibaculum sp. nov, a marine bacterium isolated from Antarctica.</title>
        <authorList>
            <person name="Dai W."/>
        </authorList>
    </citation>
    <scope>NUCLEOTIDE SEQUENCE [LARGE SCALE GENOMIC DNA]</scope>
    <source>
        <strain evidence="6 7">DW002</strain>
    </source>
</reference>
<keyword evidence="7" id="KW-1185">Reference proteome</keyword>
<dbReference type="PROSITE" id="PS00600">
    <property type="entry name" value="AA_TRANSFER_CLASS_3"/>
    <property type="match status" value="1"/>
</dbReference>
<comment type="cofactor">
    <cofactor evidence="1">
        <name>pyridoxal 5'-phosphate</name>
        <dbReference type="ChEBI" id="CHEBI:597326"/>
    </cofactor>
</comment>
<dbReference type="InterPro" id="IPR005814">
    <property type="entry name" value="Aminotrans_3"/>
</dbReference>
<organism evidence="6 7">
    <name type="scientific">Paralabilibaculum antarcticum</name>
    <dbReference type="NCBI Taxonomy" id="2912572"/>
    <lineage>
        <taxon>Bacteria</taxon>
        <taxon>Pseudomonadati</taxon>
        <taxon>Bacteroidota</taxon>
        <taxon>Bacteroidia</taxon>
        <taxon>Marinilabiliales</taxon>
        <taxon>Marinifilaceae</taxon>
        <taxon>Paralabilibaculum</taxon>
    </lineage>
</organism>
<dbReference type="Pfam" id="PF00202">
    <property type="entry name" value="Aminotran_3"/>
    <property type="match status" value="1"/>
</dbReference>
<proteinExistence type="inferred from homology"/>
<keyword evidence="3" id="KW-0808">Transferase</keyword>
<evidence type="ECO:0000256" key="2">
    <source>
        <dbReference type="ARBA" id="ARBA00022576"/>
    </source>
</evidence>